<feature type="region of interest" description="Disordered" evidence="1">
    <location>
        <begin position="1"/>
        <end position="39"/>
    </location>
</feature>
<comment type="caution">
    <text evidence="2">The sequence shown here is derived from an EMBL/GenBank/DDBJ whole genome shotgun (WGS) entry which is preliminary data.</text>
</comment>
<keyword evidence="3" id="KW-1185">Reference proteome</keyword>
<organism evidence="2 3">
    <name type="scientific">Rhynchophorus ferrugineus</name>
    <name type="common">Red palm weevil</name>
    <name type="synonym">Curculio ferrugineus</name>
    <dbReference type="NCBI Taxonomy" id="354439"/>
    <lineage>
        <taxon>Eukaryota</taxon>
        <taxon>Metazoa</taxon>
        <taxon>Ecdysozoa</taxon>
        <taxon>Arthropoda</taxon>
        <taxon>Hexapoda</taxon>
        <taxon>Insecta</taxon>
        <taxon>Pterygota</taxon>
        <taxon>Neoptera</taxon>
        <taxon>Endopterygota</taxon>
        <taxon>Coleoptera</taxon>
        <taxon>Polyphaga</taxon>
        <taxon>Cucujiformia</taxon>
        <taxon>Curculionidae</taxon>
        <taxon>Dryophthorinae</taxon>
        <taxon>Rhynchophorus</taxon>
    </lineage>
</organism>
<sequence length="132" mass="14181">MQPRGHEGGVPSSARKESTGEMGRRREIRPPRGSGGAAAVVSGCWPRSGSFISACKNHEYVSFFIGHLSLNRPRGSWGGMGGGGHAGDTPRAFIRDARHCSGTNICILIVLRAAFHFPLFIRKDTLEPNSPP</sequence>
<accession>A0A834MJ26</accession>
<evidence type="ECO:0000256" key="1">
    <source>
        <dbReference type="SAM" id="MobiDB-lite"/>
    </source>
</evidence>
<dbReference type="AlphaFoldDB" id="A0A834MJ26"/>
<evidence type="ECO:0000313" key="3">
    <source>
        <dbReference type="Proteomes" id="UP000625711"/>
    </source>
</evidence>
<dbReference type="EMBL" id="JAACXV010000047">
    <property type="protein sequence ID" value="KAF7285703.1"/>
    <property type="molecule type" value="Genomic_DNA"/>
</dbReference>
<gene>
    <name evidence="2" type="ORF">GWI33_010198</name>
</gene>
<reference evidence="2" key="1">
    <citation type="submission" date="2020-08" db="EMBL/GenBank/DDBJ databases">
        <title>Genome sequencing and assembly of the red palm weevil Rhynchophorus ferrugineus.</title>
        <authorList>
            <person name="Dias G.B."/>
            <person name="Bergman C.M."/>
            <person name="Manee M."/>
        </authorList>
    </citation>
    <scope>NUCLEOTIDE SEQUENCE</scope>
    <source>
        <strain evidence="2">AA-2017</strain>
        <tissue evidence="2">Whole larva</tissue>
    </source>
</reference>
<evidence type="ECO:0000313" key="2">
    <source>
        <dbReference type="EMBL" id="KAF7285703.1"/>
    </source>
</evidence>
<feature type="compositionally biased region" description="Basic and acidic residues" evidence="1">
    <location>
        <begin position="14"/>
        <end position="30"/>
    </location>
</feature>
<name>A0A834MJ26_RHYFE</name>
<proteinExistence type="predicted"/>
<protein>
    <submittedName>
        <fullName evidence="2">Uncharacterized protein</fullName>
    </submittedName>
</protein>
<dbReference type="Proteomes" id="UP000625711">
    <property type="component" value="Unassembled WGS sequence"/>
</dbReference>